<accession>A0A6J4N610</accession>
<gene>
    <name evidence="2" type="ORF">AVDCRST_MAG47-2003</name>
</gene>
<sequence>MSTRPMTNVAVLSHGETEDPEHPEPGVVDALALAALYAEELIVGTARDTHLAFADRAFGLANRGTMRAARVPQAVHDAVAGSIYTSISLAFTMAATGLAKVGADGLGPRLNDSPQGRVLHTAVNGLIGEKLRDEHPHLALSMTVRVDGRPVRLDAAGLAAAFPRATDRLVVFIHGLGEHEDHWNVRRYEMGGSYGTRLEAAAGWTPIYLRVNTGLSVAENGVALTALMQQLLDGWPVPVRQIAMIGHSMGGLIIRAGCAVATEDEAPWTDKLSDVITLGTPHLGADLALGVSHGSRLLALAPEIAAFARILEHRSPGIRDLERGLPELPALPHARYRLVSACLGSARSPLGRLLGDLLVRQSSASATRRALRLFPDADLLHIPNADHFSLLNHPEVYRAVKGWLA</sequence>
<protein>
    <recommendedName>
        <fullName evidence="1">AB hydrolase-1 domain-containing protein</fullName>
    </recommendedName>
</protein>
<dbReference type="Pfam" id="PF12697">
    <property type="entry name" value="Abhydrolase_6"/>
    <property type="match status" value="1"/>
</dbReference>
<evidence type="ECO:0000313" key="2">
    <source>
        <dbReference type="EMBL" id="CAA9379170.1"/>
    </source>
</evidence>
<dbReference type="InterPro" id="IPR029058">
    <property type="entry name" value="AB_hydrolase_fold"/>
</dbReference>
<proteinExistence type="predicted"/>
<dbReference type="AlphaFoldDB" id="A0A6J4N610"/>
<feature type="domain" description="AB hydrolase-1" evidence="1">
    <location>
        <begin position="170"/>
        <end position="398"/>
    </location>
</feature>
<dbReference type="GO" id="GO:0003824">
    <property type="term" value="F:catalytic activity"/>
    <property type="evidence" value="ECO:0007669"/>
    <property type="project" value="UniProtKB-ARBA"/>
</dbReference>
<reference evidence="2" key="1">
    <citation type="submission" date="2020-02" db="EMBL/GenBank/DDBJ databases">
        <authorList>
            <person name="Meier V. D."/>
        </authorList>
    </citation>
    <scope>NUCLEOTIDE SEQUENCE</scope>
    <source>
        <strain evidence="2">AVDCRST_MAG47</strain>
    </source>
</reference>
<name>A0A6J4N610_9ACTN</name>
<organism evidence="2">
    <name type="scientific">uncultured Nocardioidaceae bacterium</name>
    <dbReference type="NCBI Taxonomy" id="253824"/>
    <lineage>
        <taxon>Bacteria</taxon>
        <taxon>Bacillati</taxon>
        <taxon>Actinomycetota</taxon>
        <taxon>Actinomycetes</taxon>
        <taxon>Propionibacteriales</taxon>
        <taxon>Nocardioidaceae</taxon>
        <taxon>environmental samples</taxon>
    </lineage>
</organism>
<evidence type="ECO:0000259" key="1">
    <source>
        <dbReference type="Pfam" id="PF12697"/>
    </source>
</evidence>
<dbReference type="EMBL" id="CADCUK010000136">
    <property type="protein sequence ID" value="CAA9379170.1"/>
    <property type="molecule type" value="Genomic_DNA"/>
</dbReference>
<dbReference type="Gene3D" id="3.40.50.1820">
    <property type="entry name" value="alpha/beta hydrolase"/>
    <property type="match status" value="1"/>
</dbReference>
<dbReference type="SUPFAM" id="SSF53474">
    <property type="entry name" value="alpha/beta-Hydrolases"/>
    <property type="match status" value="1"/>
</dbReference>
<dbReference type="InterPro" id="IPR000073">
    <property type="entry name" value="AB_hydrolase_1"/>
</dbReference>